<evidence type="ECO:0000313" key="4">
    <source>
        <dbReference type="Proteomes" id="UP000275461"/>
    </source>
</evidence>
<gene>
    <name evidence="3" type="ORF">DFR31_2360</name>
</gene>
<evidence type="ECO:0000256" key="1">
    <source>
        <dbReference type="SAM" id="MobiDB-lite"/>
    </source>
</evidence>
<protein>
    <submittedName>
        <fullName evidence="3">Uncharacterized protein</fullName>
    </submittedName>
</protein>
<name>A0A498BXE9_9GAMM</name>
<feature type="signal peptide" evidence="2">
    <location>
        <begin position="1"/>
        <end position="27"/>
    </location>
</feature>
<feature type="chain" id="PRO_5019760665" evidence="2">
    <location>
        <begin position="28"/>
        <end position="68"/>
    </location>
</feature>
<feature type="compositionally biased region" description="Acidic residues" evidence="1">
    <location>
        <begin position="31"/>
        <end position="68"/>
    </location>
</feature>
<dbReference type="AlphaFoldDB" id="A0A498BXE9"/>
<proteinExistence type="predicted"/>
<feature type="region of interest" description="Disordered" evidence="1">
    <location>
        <begin position="29"/>
        <end position="68"/>
    </location>
</feature>
<accession>A0A498BXE9</accession>
<reference evidence="3 4" key="1">
    <citation type="submission" date="2018-10" db="EMBL/GenBank/DDBJ databases">
        <title>Genomic Encyclopedia of Type Strains, Phase IV (KMG-IV): sequencing the most valuable type-strain genomes for metagenomic binning, comparative biology and taxonomic classification.</title>
        <authorList>
            <person name="Goeker M."/>
        </authorList>
    </citation>
    <scope>NUCLEOTIDE SEQUENCE [LARGE SCALE GENOMIC DNA]</scope>
    <source>
        <strain evidence="3 4">DSM 12769</strain>
    </source>
</reference>
<comment type="caution">
    <text evidence="3">The sequence shown here is derived from an EMBL/GenBank/DDBJ whole genome shotgun (WGS) entry which is preliminary data.</text>
</comment>
<keyword evidence="2" id="KW-0732">Signal</keyword>
<dbReference type="RefSeq" id="WP_121442879.1">
    <property type="nucleotide sequence ID" value="NZ_RCDA01000004.1"/>
</dbReference>
<evidence type="ECO:0000313" key="3">
    <source>
        <dbReference type="EMBL" id="RLK47046.1"/>
    </source>
</evidence>
<sequence>MTLKSKLRYMLLTFIAAMVLGVGGAHAGAFDSDDDAMDDQETADEWADFEEETDDEWGEPDDDEDDGW</sequence>
<keyword evidence="4" id="KW-1185">Reference proteome</keyword>
<dbReference type="EMBL" id="RCDA01000004">
    <property type="protein sequence ID" value="RLK47046.1"/>
    <property type="molecule type" value="Genomic_DNA"/>
</dbReference>
<evidence type="ECO:0000256" key="2">
    <source>
        <dbReference type="SAM" id="SignalP"/>
    </source>
</evidence>
<dbReference type="Proteomes" id="UP000275461">
    <property type="component" value="Unassembled WGS sequence"/>
</dbReference>
<organism evidence="3 4">
    <name type="scientific">Alkalispirillum mobile</name>
    <dbReference type="NCBI Taxonomy" id="85925"/>
    <lineage>
        <taxon>Bacteria</taxon>
        <taxon>Pseudomonadati</taxon>
        <taxon>Pseudomonadota</taxon>
        <taxon>Gammaproteobacteria</taxon>
        <taxon>Chromatiales</taxon>
        <taxon>Ectothiorhodospiraceae</taxon>
        <taxon>Alkalispirillum</taxon>
    </lineage>
</organism>